<feature type="region of interest" description="Disordered" evidence="1">
    <location>
        <begin position="318"/>
        <end position="353"/>
    </location>
</feature>
<organism evidence="2 3">
    <name type="scientific">Prorocentrum cordatum</name>
    <dbReference type="NCBI Taxonomy" id="2364126"/>
    <lineage>
        <taxon>Eukaryota</taxon>
        <taxon>Sar</taxon>
        <taxon>Alveolata</taxon>
        <taxon>Dinophyceae</taxon>
        <taxon>Prorocentrales</taxon>
        <taxon>Prorocentraceae</taxon>
        <taxon>Prorocentrum</taxon>
    </lineage>
</organism>
<reference evidence="2" key="1">
    <citation type="submission" date="2023-10" db="EMBL/GenBank/DDBJ databases">
        <authorList>
            <person name="Chen Y."/>
            <person name="Shah S."/>
            <person name="Dougan E. K."/>
            <person name="Thang M."/>
            <person name="Chan C."/>
        </authorList>
    </citation>
    <scope>NUCLEOTIDE SEQUENCE [LARGE SCALE GENOMIC DNA]</scope>
</reference>
<evidence type="ECO:0000313" key="3">
    <source>
        <dbReference type="Proteomes" id="UP001189429"/>
    </source>
</evidence>
<proteinExistence type="predicted"/>
<dbReference type="Proteomes" id="UP001189429">
    <property type="component" value="Unassembled WGS sequence"/>
</dbReference>
<sequence length="353" mass="39479">MGKSLRRYEEVDVQTTEVPRGFAGSIPPSFFTCKPRNCSLPNASRIVSGQQAPPWPSPSPMGWLSLVADLEVYRHANATNRWNGIETSWLSILLWCDRNSLVCRTGEGDQMYFPTAALGGVCGIGWPAENINVAGYVFYRPKLGIAMSDLKWLHIWDVDDWGALALQWIGPLRVKCLTGVSHSTGPVCAQAGGKQGLWQVAARNAFWTLPKTPMLQLALHRKVGVLPTATLFDIVKACVQNACPALSAQELADIMQKRRASHSVYDEFLAEEGAVDLLEDSERKGAKQVVDDAAKHASSKADFTNEYVSWKKRFCRRQNPRQRQRLPLKRSWRTPRPRSSEGKFSLRSSLWPQ</sequence>
<name>A0ABN9RKQ2_9DINO</name>
<accession>A0ABN9RKQ2</accession>
<feature type="compositionally biased region" description="Basic residues" evidence="1">
    <location>
        <begin position="318"/>
        <end position="336"/>
    </location>
</feature>
<protein>
    <submittedName>
        <fullName evidence="2">Uncharacterized protein</fullName>
    </submittedName>
</protein>
<evidence type="ECO:0000313" key="2">
    <source>
        <dbReference type="EMBL" id="CAK0819736.1"/>
    </source>
</evidence>
<keyword evidence="3" id="KW-1185">Reference proteome</keyword>
<gene>
    <name evidence="2" type="ORF">PCOR1329_LOCUS21668</name>
</gene>
<dbReference type="EMBL" id="CAUYUJ010007158">
    <property type="protein sequence ID" value="CAK0819736.1"/>
    <property type="molecule type" value="Genomic_DNA"/>
</dbReference>
<comment type="caution">
    <text evidence="2">The sequence shown here is derived from an EMBL/GenBank/DDBJ whole genome shotgun (WGS) entry which is preliminary data.</text>
</comment>
<evidence type="ECO:0000256" key="1">
    <source>
        <dbReference type="SAM" id="MobiDB-lite"/>
    </source>
</evidence>